<protein>
    <submittedName>
        <fullName evidence="1">Uncharacterized protein</fullName>
    </submittedName>
</protein>
<organism evidence="1">
    <name type="scientific">Arion vulgaris</name>
    <dbReference type="NCBI Taxonomy" id="1028688"/>
    <lineage>
        <taxon>Eukaryota</taxon>
        <taxon>Metazoa</taxon>
        <taxon>Spiralia</taxon>
        <taxon>Lophotrochozoa</taxon>
        <taxon>Mollusca</taxon>
        <taxon>Gastropoda</taxon>
        <taxon>Heterobranchia</taxon>
        <taxon>Euthyneura</taxon>
        <taxon>Panpulmonata</taxon>
        <taxon>Eupulmonata</taxon>
        <taxon>Stylommatophora</taxon>
        <taxon>Helicina</taxon>
        <taxon>Arionoidea</taxon>
        <taxon>Arionidae</taxon>
        <taxon>Arion</taxon>
    </lineage>
</organism>
<proteinExistence type="predicted"/>
<reference evidence="1" key="1">
    <citation type="submission" date="2014-12" db="EMBL/GenBank/DDBJ databases">
        <title>Insight into the proteome of Arion vulgaris.</title>
        <authorList>
            <person name="Aradska J."/>
            <person name="Bulat T."/>
            <person name="Smidak R."/>
            <person name="Sarate P."/>
            <person name="Gangsoo J."/>
            <person name="Sialana F."/>
            <person name="Bilban M."/>
            <person name="Lubec G."/>
        </authorList>
    </citation>
    <scope>NUCLEOTIDE SEQUENCE</scope>
    <source>
        <tissue evidence="1">Skin</tissue>
    </source>
</reference>
<accession>A0A0B7B6V3</accession>
<gene>
    <name evidence="1" type="primary">ORF162690</name>
</gene>
<dbReference type="AlphaFoldDB" id="A0A0B7B6V3"/>
<sequence>MHKTIILFKTCANQTTKWEEFCVQTYSDSFIQKCWWFHKDMNGTTHKGNIPDFQDHDQVWWKTNGKIKEWPFLNITLNRLIEVIGRQDSI</sequence>
<dbReference type="EMBL" id="HACG01041156">
    <property type="protein sequence ID" value="CEK88021.1"/>
    <property type="molecule type" value="Transcribed_RNA"/>
</dbReference>
<name>A0A0B7B6V3_9EUPU</name>
<evidence type="ECO:0000313" key="1">
    <source>
        <dbReference type="EMBL" id="CEK88021.1"/>
    </source>
</evidence>